<feature type="transmembrane region" description="Helical" evidence="1">
    <location>
        <begin position="48"/>
        <end position="67"/>
    </location>
</feature>
<feature type="non-terminal residue" evidence="2">
    <location>
        <position position="82"/>
    </location>
</feature>
<name>A0AAW3J3I8_9HELI</name>
<evidence type="ECO:0000256" key="1">
    <source>
        <dbReference type="SAM" id="Phobius"/>
    </source>
</evidence>
<proteinExistence type="predicted"/>
<feature type="transmembrane region" description="Helical" evidence="1">
    <location>
        <begin position="6"/>
        <end position="28"/>
    </location>
</feature>
<reference evidence="2 3" key="1">
    <citation type="submission" date="2014-06" db="EMBL/GenBank/DDBJ databases">
        <title>Helicobacter pullorum isolates in fresh chicken meat - phenotypic and genotypic features.</title>
        <authorList>
            <person name="Borges V."/>
            <person name="Santos A."/>
            <person name="Correia C.B."/>
            <person name="Saraiva M."/>
            <person name="Menard A."/>
            <person name="Vieira L."/>
            <person name="Sampaio D.A."/>
            <person name="Gomes J.P."/>
            <person name="Oleastro M."/>
        </authorList>
    </citation>
    <scope>NUCLEOTIDE SEQUENCE [LARGE SCALE GENOMIC DNA]</scope>
    <source>
        <strain evidence="2 3">229336/12</strain>
    </source>
</reference>
<evidence type="ECO:0000313" key="2">
    <source>
        <dbReference type="EMBL" id="KPH49651.1"/>
    </source>
</evidence>
<sequence>YILTFIPFPFFGWITLFILSCIWVYLFLRFCVWSINRIFKKNIRVKKLYLALPYPLIMLSWFGFSFVPLEWQPSFREFERLC</sequence>
<dbReference type="Proteomes" id="UP000037800">
    <property type="component" value="Unassembled WGS sequence"/>
</dbReference>
<evidence type="ECO:0000313" key="3">
    <source>
        <dbReference type="Proteomes" id="UP000037800"/>
    </source>
</evidence>
<comment type="caution">
    <text evidence="2">The sequence shown here is derived from an EMBL/GenBank/DDBJ whole genome shotgun (WGS) entry which is preliminary data.</text>
</comment>
<gene>
    <name evidence="2" type="ORF">HPU229336_09445</name>
</gene>
<dbReference type="EMBL" id="JNUR01000077">
    <property type="protein sequence ID" value="KPH49651.1"/>
    <property type="molecule type" value="Genomic_DNA"/>
</dbReference>
<feature type="non-terminal residue" evidence="2">
    <location>
        <position position="1"/>
    </location>
</feature>
<organism evidence="2 3">
    <name type="scientific">Helicobacter pullorum</name>
    <dbReference type="NCBI Taxonomy" id="35818"/>
    <lineage>
        <taxon>Bacteria</taxon>
        <taxon>Pseudomonadati</taxon>
        <taxon>Campylobacterota</taxon>
        <taxon>Epsilonproteobacteria</taxon>
        <taxon>Campylobacterales</taxon>
        <taxon>Helicobacteraceae</taxon>
        <taxon>Helicobacter</taxon>
    </lineage>
</organism>
<protein>
    <submittedName>
        <fullName evidence="2">Uncharacterized protein</fullName>
    </submittedName>
</protein>
<keyword evidence="1" id="KW-1133">Transmembrane helix</keyword>
<keyword evidence="1" id="KW-0472">Membrane</keyword>
<keyword evidence="1" id="KW-0812">Transmembrane</keyword>
<accession>A0AAW3J3I8</accession>
<dbReference type="AlphaFoldDB" id="A0AAW3J3I8"/>